<comment type="caution">
    <text evidence="2">The sequence shown here is derived from an EMBL/GenBank/DDBJ whole genome shotgun (WGS) entry which is preliminary data.</text>
</comment>
<proteinExistence type="predicted"/>
<feature type="compositionally biased region" description="Polar residues" evidence="1">
    <location>
        <begin position="47"/>
        <end position="61"/>
    </location>
</feature>
<evidence type="ECO:0000313" key="3">
    <source>
        <dbReference type="Proteomes" id="UP000054630"/>
    </source>
</evidence>
<dbReference type="EMBL" id="JYDL01000125">
    <property type="protein sequence ID" value="KRX15706.1"/>
    <property type="molecule type" value="Genomic_DNA"/>
</dbReference>
<accession>A0A0V0RN03</accession>
<dbReference type="AlphaFoldDB" id="A0A0V0RN03"/>
<organism evidence="2 3">
    <name type="scientific">Trichinella nelsoni</name>
    <dbReference type="NCBI Taxonomy" id="6336"/>
    <lineage>
        <taxon>Eukaryota</taxon>
        <taxon>Metazoa</taxon>
        <taxon>Ecdysozoa</taxon>
        <taxon>Nematoda</taxon>
        <taxon>Enoplea</taxon>
        <taxon>Dorylaimia</taxon>
        <taxon>Trichinellida</taxon>
        <taxon>Trichinellidae</taxon>
        <taxon>Trichinella</taxon>
    </lineage>
</organism>
<protein>
    <submittedName>
        <fullName evidence="2">Uncharacterized protein</fullName>
    </submittedName>
</protein>
<reference evidence="2 3" key="1">
    <citation type="submission" date="2015-01" db="EMBL/GenBank/DDBJ databases">
        <title>Evolution of Trichinella species and genotypes.</title>
        <authorList>
            <person name="Korhonen P.K."/>
            <person name="Edoardo P."/>
            <person name="Giuseppe L.R."/>
            <person name="Gasser R.B."/>
        </authorList>
    </citation>
    <scope>NUCLEOTIDE SEQUENCE [LARGE SCALE GENOMIC DNA]</scope>
    <source>
        <strain evidence="2">ISS37</strain>
    </source>
</reference>
<evidence type="ECO:0000313" key="2">
    <source>
        <dbReference type="EMBL" id="KRX15706.1"/>
    </source>
</evidence>
<sequence length="61" mass="6874">MALEAQHVWSRAISESSEYKGHRDTDCYRYGTPAKSTRAKRDEKNASWLSRRNTVAGSGKA</sequence>
<name>A0A0V0RN03_9BILA</name>
<feature type="region of interest" description="Disordered" evidence="1">
    <location>
        <begin position="1"/>
        <end position="61"/>
    </location>
</feature>
<keyword evidence="3" id="KW-1185">Reference proteome</keyword>
<dbReference type="Proteomes" id="UP000054630">
    <property type="component" value="Unassembled WGS sequence"/>
</dbReference>
<gene>
    <name evidence="2" type="ORF">T07_5854</name>
</gene>
<evidence type="ECO:0000256" key="1">
    <source>
        <dbReference type="SAM" id="MobiDB-lite"/>
    </source>
</evidence>
<feature type="compositionally biased region" description="Basic and acidic residues" evidence="1">
    <location>
        <begin position="17"/>
        <end position="27"/>
    </location>
</feature>